<dbReference type="EMBL" id="LAZR01042092">
    <property type="protein sequence ID" value="KKL10359.1"/>
    <property type="molecule type" value="Genomic_DNA"/>
</dbReference>
<dbReference type="AlphaFoldDB" id="A0A0F9AL98"/>
<protein>
    <submittedName>
        <fullName evidence="1">Uncharacterized protein</fullName>
    </submittedName>
</protein>
<evidence type="ECO:0000313" key="1">
    <source>
        <dbReference type="EMBL" id="KKL10359.1"/>
    </source>
</evidence>
<comment type="caution">
    <text evidence="1">The sequence shown here is derived from an EMBL/GenBank/DDBJ whole genome shotgun (WGS) entry which is preliminary data.</text>
</comment>
<sequence length="60" mass="6449">HFAGFDTLLVVDIIASGYEATCPECDYLCTLTEVPRPTTAIVCSECGEKFATDLPEHAIA</sequence>
<organism evidence="1">
    <name type="scientific">marine sediment metagenome</name>
    <dbReference type="NCBI Taxonomy" id="412755"/>
    <lineage>
        <taxon>unclassified sequences</taxon>
        <taxon>metagenomes</taxon>
        <taxon>ecological metagenomes</taxon>
    </lineage>
</organism>
<proteinExistence type="predicted"/>
<accession>A0A0F9AL98</accession>
<gene>
    <name evidence="1" type="ORF">LCGC14_2556590</name>
</gene>
<name>A0A0F9AL98_9ZZZZ</name>
<feature type="non-terminal residue" evidence="1">
    <location>
        <position position="1"/>
    </location>
</feature>
<reference evidence="1" key="1">
    <citation type="journal article" date="2015" name="Nature">
        <title>Complex archaea that bridge the gap between prokaryotes and eukaryotes.</title>
        <authorList>
            <person name="Spang A."/>
            <person name="Saw J.H."/>
            <person name="Jorgensen S.L."/>
            <person name="Zaremba-Niedzwiedzka K."/>
            <person name="Martijn J."/>
            <person name="Lind A.E."/>
            <person name="van Eijk R."/>
            <person name="Schleper C."/>
            <person name="Guy L."/>
            <person name="Ettema T.J."/>
        </authorList>
    </citation>
    <scope>NUCLEOTIDE SEQUENCE</scope>
</reference>